<dbReference type="CDD" id="cd00303">
    <property type="entry name" value="retropepsin_like"/>
    <property type="match status" value="1"/>
</dbReference>
<protein>
    <recommendedName>
        <fullName evidence="2">ribonuclease H</fullName>
        <ecNumber evidence="2">3.1.26.4</ecNumber>
    </recommendedName>
</protein>
<feature type="domain" description="Reverse transcriptase" evidence="4">
    <location>
        <begin position="505"/>
        <end position="684"/>
    </location>
</feature>
<dbReference type="InterPro" id="IPR043128">
    <property type="entry name" value="Rev_trsase/Diguanyl_cyclase"/>
</dbReference>
<reference evidence="5" key="2">
    <citation type="submission" date="2020-02" db="EMBL/GenBank/DDBJ databases">
        <title>Esox lucius (northern pike) genome, fEsoLuc1, primary haplotype.</title>
        <authorList>
            <person name="Myers G."/>
            <person name="Karagic N."/>
            <person name="Meyer A."/>
            <person name="Pippel M."/>
            <person name="Reichard M."/>
            <person name="Winkler S."/>
            <person name="Tracey A."/>
            <person name="Sims Y."/>
            <person name="Howe K."/>
            <person name="Rhie A."/>
            <person name="Formenti G."/>
            <person name="Durbin R."/>
            <person name="Fedrigo O."/>
            <person name="Jarvis E.D."/>
        </authorList>
    </citation>
    <scope>NUCLEOTIDE SEQUENCE [LARGE SCALE GENOMIC DNA]</scope>
</reference>
<evidence type="ECO:0000256" key="1">
    <source>
        <dbReference type="ARBA" id="ARBA00010879"/>
    </source>
</evidence>
<dbReference type="Bgee" id="ENSELUG00000028718">
    <property type="expression patterns" value="Expressed in liver"/>
</dbReference>
<dbReference type="CDD" id="cd01647">
    <property type="entry name" value="RT_LTR"/>
    <property type="match status" value="1"/>
</dbReference>
<dbReference type="InterPro" id="IPR043502">
    <property type="entry name" value="DNA/RNA_pol_sf"/>
</dbReference>
<dbReference type="EC" id="3.1.26.4" evidence="2"/>
<dbReference type="GeneTree" id="ENSGT00940000168677"/>
<dbReference type="Gene3D" id="3.10.10.10">
    <property type="entry name" value="HIV Type 1 Reverse Transcriptase, subunit A, domain 1"/>
    <property type="match status" value="1"/>
</dbReference>
<organism evidence="5 6">
    <name type="scientific">Esox lucius</name>
    <name type="common">Northern pike</name>
    <dbReference type="NCBI Taxonomy" id="8010"/>
    <lineage>
        <taxon>Eukaryota</taxon>
        <taxon>Metazoa</taxon>
        <taxon>Chordata</taxon>
        <taxon>Craniata</taxon>
        <taxon>Vertebrata</taxon>
        <taxon>Euteleostomi</taxon>
        <taxon>Actinopterygii</taxon>
        <taxon>Neopterygii</taxon>
        <taxon>Teleostei</taxon>
        <taxon>Protacanthopterygii</taxon>
        <taxon>Esociformes</taxon>
        <taxon>Esocidae</taxon>
        <taxon>Esox</taxon>
    </lineage>
</organism>
<dbReference type="SUPFAM" id="SSF50630">
    <property type="entry name" value="Acid proteases"/>
    <property type="match status" value="1"/>
</dbReference>
<keyword evidence="6" id="KW-1185">Reference proteome</keyword>
<dbReference type="PANTHER" id="PTHR15503:SF22">
    <property type="entry name" value="TRANSPOSON TY3-I GAG POLYPROTEIN"/>
    <property type="match status" value="1"/>
</dbReference>
<dbReference type="Pfam" id="PF00078">
    <property type="entry name" value="RVT_1"/>
    <property type="match status" value="1"/>
</dbReference>
<proteinExistence type="inferred from homology"/>
<reference evidence="5" key="3">
    <citation type="submission" date="2025-08" db="UniProtKB">
        <authorList>
            <consortium name="Ensembl"/>
        </authorList>
    </citation>
    <scope>IDENTIFICATION</scope>
</reference>
<dbReference type="Ensembl" id="ENSELUT00000081170.2">
    <property type="protein sequence ID" value="ENSELUP00000063926.2"/>
    <property type="gene ID" value="ENSELUG00000028718.2"/>
</dbReference>
<dbReference type="InterPro" id="IPR032567">
    <property type="entry name" value="RTL1-rel"/>
</dbReference>
<reference evidence="5" key="4">
    <citation type="submission" date="2025-09" db="UniProtKB">
        <authorList>
            <consortium name="Ensembl"/>
        </authorList>
    </citation>
    <scope>IDENTIFICATION</scope>
</reference>
<dbReference type="PANTHER" id="PTHR15503">
    <property type="entry name" value="LDOC1 RELATED"/>
    <property type="match status" value="1"/>
</dbReference>
<dbReference type="InterPro" id="IPR000477">
    <property type="entry name" value="RT_dom"/>
</dbReference>
<name>A0A6Q2YET4_ESOLU</name>
<dbReference type="InterPro" id="IPR021109">
    <property type="entry name" value="Peptidase_aspartic_dom_sf"/>
</dbReference>
<dbReference type="FunFam" id="3.30.70.270:FF:000020">
    <property type="entry name" value="Transposon Tf2-6 polyprotein-like Protein"/>
    <property type="match status" value="1"/>
</dbReference>
<feature type="region of interest" description="Disordered" evidence="3">
    <location>
        <begin position="279"/>
        <end position="302"/>
    </location>
</feature>
<feature type="compositionally biased region" description="Polar residues" evidence="3">
    <location>
        <begin position="293"/>
        <end position="302"/>
    </location>
</feature>
<gene>
    <name evidence="5" type="primary">TFR2</name>
</gene>
<sequence length="782" mass="86664">MESAGSDLIHQHGSMIASLGEAVTEMVQAMRRLEARLPSEQLPPTHNPAGVPLPSSPPSPRRTIQLSLPQGFGGDAAQCSGFLLQLELYFASISPHPGDREKVSAPVSCLRGKALAWANSVWSTNGPELAHYGAFVGLFRAVFDHPPDGREVGERLVHLRQGTRSVQAFALEYRTLAAGSGWNERALTDHFRCHLQPDVRRELACRDAMLTFDQLVDMAIRLDNLLATRGRTGNDQPPPVHPVARPEPMEVGGAAPRETVRSRECSFCGRKGHSASHCFQRERVERRKPDTPTPSQVSRPHTLSGLSAKHMTLLVAFPDFPTNSQCKALVDSGAAGNFMDSGYAQRLRIPLVPLSQPRSITGLDSKPLGTGLVEHVTVPITMIVQHTHTEQIEFHVIHSPAFPVVLGLPWLSGHNPTISWSQRVMTGWSQGCQERCLGVSVVRIPPEYADLALVFSKAMASRLPPHRPGDCAINLKGDVVPPYCHVYPLSQAETAAMETYVAESLRQGQIRRSTSPASSSFFFVKKKDGGLRPCIDYRALNKLTVRYSYPIPLISQYIESMHGARFFTKLDLRSAYNLVRIREGDEWLTAFSTTTGHYEYLVMPYGLMNAPAVFQSFVNDVFRDMLGRGVVVYIDDILVYSATRAEHVSLVRRVLRRLLEHGLYAKAEKCTFFQRAVSFLGFRITADGVEMEVDRVSAVRNWPVPTTVKAVQRFIGFANFYRRFIRGFGKVAAPITSLLKGGPSQITWTAEADEAFRTLKRMFTSAPVLAHPDPSLPFIVEV</sequence>
<evidence type="ECO:0000256" key="3">
    <source>
        <dbReference type="SAM" id="MobiDB-lite"/>
    </source>
</evidence>
<dbReference type="Pfam" id="PF17919">
    <property type="entry name" value="RT_RNaseH_2"/>
    <property type="match status" value="1"/>
</dbReference>
<comment type="similarity">
    <text evidence="1">Belongs to the beta type-B retroviral polymerase family. HERV class-II K(HML-2) pol subfamily.</text>
</comment>
<dbReference type="Pfam" id="PF03732">
    <property type="entry name" value="Retrotrans_gag"/>
    <property type="match status" value="1"/>
</dbReference>
<dbReference type="InParanoid" id="A0A6Q2YET4"/>
<feature type="compositionally biased region" description="Basic and acidic residues" evidence="3">
    <location>
        <begin position="279"/>
        <end position="290"/>
    </location>
</feature>
<dbReference type="AlphaFoldDB" id="A0A6Q2YET4"/>
<dbReference type="GO" id="GO:0004523">
    <property type="term" value="F:RNA-DNA hybrid ribonuclease activity"/>
    <property type="evidence" value="ECO:0007669"/>
    <property type="project" value="UniProtKB-EC"/>
</dbReference>
<feature type="region of interest" description="Disordered" evidence="3">
    <location>
        <begin position="229"/>
        <end position="256"/>
    </location>
</feature>
<dbReference type="Gene3D" id="2.40.70.10">
    <property type="entry name" value="Acid Proteases"/>
    <property type="match status" value="1"/>
</dbReference>
<dbReference type="Gene3D" id="3.30.70.270">
    <property type="match status" value="2"/>
</dbReference>
<dbReference type="InterPro" id="IPR041577">
    <property type="entry name" value="RT_RNaseH_2"/>
</dbReference>
<dbReference type="PROSITE" id="PS50878">
    <property type="entry name" value="RT_POL"/>
    <property type="match status" value="1"/>
</dbReference>
<dbReference type="Proteomes" id="UP000265140">
    <property type="component" value="Chromosome 21"/>
</dbReference>
<evidence type="ECO:0000313" key="6">
    <source>
        <dbReference type="Proteomes" id="UP000265140"/>
    </source>
</evidence>
<evidence type="ECO:0000259" key="4">
    <source>
        <dbReference type="PROSITE" id="PS50878"/>
    </source>
</evidence>
<evidence type="ECO:0000313" key="5">
    <source>
        <dbReference type="Ensembl" id="ENSELUP00000063926.2"/>
    </source>
</evidence>
<feature type="region of interest" description="Disordered" evidence="3">
    <location>
        <begin position="39"/>
        <end position="62"/>
    </location>
</feature>
<reference evidence="6" key="1">
    <citation type="journal article" date="2014" name="PLoS ONE">
        <title>The genome and linkage map of the northern pike (Esox lucius): conserved synteny revealed between the salmonid sister group and the Neoteleostei.</title>
        <authorList>
            <person name="Rondeau E.B."/>
            <person name="Minkley D.R."/>
            <person name="Leong J.S."/>
            <person name="Messmer A.M."/>
            <person name="Jantzen J.R."/>
            <person name="von Schalburg K.R."/>
            <person name="Lemon C."/>
            <person name="Bird N.H."/>
            <person name="Koop B.F."/>
        </authorList>
    </citation>
    <scope>NUCLEOTIDE SEQUENCE</scope>
</reference>
<evidence type="ECO:0000256" key="2">
    <source>
        <dbReference type="ARBA" id="ARBA00012180"/>
    </source>
</evidence>
<dbReference type="SUPFAM" id="SSF56672">
    <property type="entry name" value="DNA/RNA polymerases"/>
    <property type="match status" value="1"/>
</dbReference>
<dbReference type="InterPro" id="IPR005162">
    <property type="entry name" value="Retrotrans_gag_dom"/>
</dbReference>
<accession>A0A6Q2YET4</accession>